<sequence length="86" mass="9812">MGIYNEEDPRGEFRRFLELAEGREGLLPSWWGRSKRDECVRVAGSGGWADIGNAVEKSDVQEHYGDSMMPMKLRILGEKVYGRGFM</sequence>
<keyword evidence="2" id="KW-1185">Reference proteome</keyword>
<dbReference type="Proteomes" id="UP000016922">
    <property type="component" value="Unassembled WGS sequence"/>
</dbReference>
<accession>S3D8P7</accession>
<evidence type="ECO:0000313" key="2">
    <source>
        <dbReference type="Proteomes" id="UP000016922"/>
    </source>
</evidence>
<reference evidence="1 2" key="1">
    <citation type="journal article" date="2013" name="BMC Genomics">
        <title>Genomics-driven discovery of the pneumocandin biosynthetic gene cluster in the fungus Glarea lozoyensis.</title>
        <authorList>
            <person name="Chen L."/>
            <person name="Yue Q."/>
            <person name="Zhang X."/>
            <person name="Xiang M."/>
            <person name="Wang C."/>
            <person name="Li S."/>
            <person name="Che Y."/>
            <person name="Ortiz-Lopez F.J."/>
            <person name="Bills G.F."/>
            <person name="Liu X."/>
            <person name="An Z."/>
        </authorList>
    </citation>
    <scope>NUCLEOTIDE SEQUENCE [LARGE SCALE GENOMIC DNA]</scope>
    <source>
        <strain evidence="2">ATCC 20868 / MF5171</strain>
    </source>
</reference>
<dbReference type="GeneID" id="19469568"/>
<dbReference type="HOGENOM" id="CLU_069858_4_0_1"/>
<dbReference type="OrthoDB" id="432970at2759"/>
<gene>
    <name evidence="1" type="ORF">GLAREA_10522</name>
</gene>
<dbReference type="RefSeq" id="XP_008077814.1">
    <property type="nucleotide sequence ID" value="XM_008079623.1"/>
</dbReference>
<dbReference type="KEGG" id="glz:GLAREA_10522"/>
<evidence type="ECO:0000313" key="1">
    <source>
        <dbReference type="EMBL" id="EPE34827.1"/>
    </source>
</evidence>
<name>S3D8P7_GLAL2</name>
<protein>
    <submittedName>
        <fullName evidence="1">MYND protein, putative</fullName>
    </submittedName>
</protein>
<dbReference type="AlphaFoldDB" id="S3D8P7"/>
<dbReference type="STRING" id="1116229.S3D8P7"/>
<organism evidence="1 2">
    <name type="scientific">Glarea lozoyensis (strain ATCC 20868 / MF5171)</name>
    <dbReference type="NCBI Taxonomy" id="1116229"/>
    <lineage>
        <taxon>Eukaryota</taxon>
        <taxon>Fungi</taxon>
        <taxon>Dikarya</taxon>
        <taxon>Ascomycota</taxon>
        <taxon>Pezizomycotina</taxon>
        <taxon>Leotiomycetes</taxon>
        <taxon>Helotiales</taxon>
        <taxon>Helotiaceae</taxon>
        <taxon>Glarea</taxon>
    </lineage>
</organism>
<proteinExistence type="predicted"/>
<dbReference type="EMBL" id="KE145355">
    <property type="protein sequence ID" value="EPE34827.1"/>
    <property type="molecule type" value="Genomic_DNA"/>
</dbReference>